<dbReference type="SUPFAM" id="SSF100950">
    <property type="entry name" value="NagB/RpiA/CoA transferase-like"/>
    <property type="match status" value="1"/>
</dbReference>
<evidence type="ECO:0000313" key="5">
    <source>
        <dbReference type="EMBL" id="SMY07520.1"/>
    </source>
</evidence>
<dbReference type="AlphaFoldDB" id="A0A238LF40"/>
<dbReference type="Gene3D" id="1.10.10.10">
    <property type="entry name" value="Winged helix-like DNA-binding domain superfamily/Winged helix DNA-binding domain"/>
    <property type="match status" value="1"/>
</dbReference>
<keyword evidence="6" id="KW-1185">Reference proteome</keyword>
<dbReference type="InterPro" id="IPR001034">
    <property type="entry name" value="DeoR_HTH"/>
</dbReference>
<name>A0A238LF40_9RHOB</name>
<evidence type="ECO:0000313" key="6">
    <source>
        <dbReference type="Proteomes" id="UP000201613"/>
    </source>
</evidence>
<dbReference type="Proteomes" id="UP000201613">
    <property type="component" value="Unassembled WGS sequence"/>
</dbReference>
<keyword evidence="3" id="KW-0804">Transcription</keyword>
<evidence type="ECO:0000256" key="2">
    <source>
        <dbReference type="ARBA" id="ARBA00023015"/>
    </source>
</evidence>
<dbReference type="PANTHER" id="PTHR30363:SF4">
    <property type="entry name" value="GLYCEROL-3-PHOSPHATE REGULON REPRESSOR"/>
    <property type="match status" value="1"/>
</dbReference>
<dbReference type="PROSITE" id="PS51000">
    <property type="entry name" value="HTH_DEOR_2"/>
    <property type="match status" value="1"/>
</dbReference>
<accession>A0A238LF40</accession>
<dbReference type="SMART" id="SM01134">
    <property type="entry name" value="DeoRC"/>
    <property type="match status" value="1"/>
</dbReference>
<gene>
    <name evidence="5" type="primary">glpR_2</name>
    <name evidence="5" type="ORF">LOM8899_01656</name>
</gene>
<dbReference type="EMBL" id="FXZK01000002">
    <property type="protein sequence ID" value="SMY07520.1"/>
    <property type="molecule type" value="Genomic_DNA"/>
</dbReference>
<evidence type="ECO:0000256" key="3">
    <source>
        <dbReference type="ARBA" id="ARBA00023163"/>
    </source>
</evidence>
<keyword evidence="2" id="KW-0805">Transcription regulation</keyword>
<dbReference type="InterPro" id="IPR050313">
    <property type="entry name" value="Carb_Metab_HTH_regulators"/>
</dbReference>
<evidence type="ECO:0000259" key="4">
    <source>
        <dbReference type="PROSITE" id="PS51000"/>
    </source>
</evidence>
<evidence type="ECO:0000256" key="1">
    <source>
        <dbReference type="ARBA" id="ARBA00022491"/>
    </source>
</evidence>
<dbReference type="GO" id="GO:0003700">
    <property type="term" value="F:DNA-binding transcription factor activity"/>
    <property type="evidence" value="ECO:0007669"/>
    <property type="project" value="InterPro"/>
</dbReference>
<dbReference type="SMART" id="SM00420">
    <property type="entry name" value="HTH_DEOR"/>
    <property type="match status" value="1"/>
</dbReference>
<dbReference type="RefSeq" id="WP_093991710.1">
    <property type="nucleotide sequence ID" value="NZ_FXZK01000002.1"/>
</dbReference>
<proteinExistence type="predicted"/>
<dbReference type="Pfam" id="PF00455">
    <property type="entry name" value="DeoRC"/>
    <property type="match status" value="1"/>
</dbReference>
<dbReference type="OrthoDB" id="7688673at2"/>
<reference evidence="5 6" key="1">
    <citation type="submission" date="2017-05" db="EMBL/GenBank/DDBJ databases">
        <authorList>
            <person name="Song R."/>
            <person name="Chenine A.L."/>
            <person name="Ruprecht R.M."/>
        </authorList>
    </citation>
    <scope>NUCLEOTIDE SEQUENCE [LARGE SCALE GENOMIC DNA]</scope>
    <source>
        <strain evidence="5 6">CECT 8899</strain>
    </source>
</reference>
<keyword evidence="1" id="KW-0678">Repressor</keyword>
<dbReference type="PANTHER" id="PTHR30363">
    <property type="entry name" value="HTH-TYPE TRANSCRIPTIONAL REGULATOR SRLR-RELATED"/>
    <property type="match status" value="1"/>
</dbReference>
<protein>
    <submittedName>
        <fullName evidence="5">Glycerol-3-phosphate regulon repressor</fullName>
    </submittedName>
</protein>
<dbReference type="InterPro" id="IPR037171">
    <property type="entry name" value="NagB/RpiA_transferase-like"/>
</dbReference>
<dbReference type="Pfam" id="PF08220">
    <property type="entry name" value="HTH_DeoR"/>
    <property type="match status" value="1"/>
</dbReference>
<dbReference type="InterPro" id="IPR036390">
    <property type="entry name" value="WH_DNA-bd_sf"/>
</dbReference>
<dbReference type="InterPro" id="IPR036388">
    <property type="entry name" value="WH-like_DNA-bd_sf"/>
</dbReference>
<dbReference type="InterPro" id="IPR014036">
    <property type="entry name" value="DeoR-like_C"/>
</dbReference>
<dbReference type="PRINTS" id="PR00037">
    <property type="entry name" value="HTHLACR"/>
</dbReference>
<dbReference type="SUPFAM" id="SSF46785">
    <property type="entry name" value="Winged helix' DNA-binding domain"/>
    <property type="match status" value="1"/>
</dbReference>
<dbReference type="Gene3D" id="3.40.50.1360">
    <property type="match status" value="1"/>
</dbReference>
<sequence length="256" mass="27907">METQKNHTQQAILQALRKAGGSLRISALADTLDVSEETIRRNVKRLERTGTVEKLHGGARLRELEDEGDFRDRLQRNPDAKQRIARAVAALLPDDCSIFLDIGSTTAFIADALRDHQNLVVVTNSISVAYKLATRNGNRVFMAGGELRAHDGGAFGSEAMAFANNFKTDYAILSAAALNAIDGLMLFDLEEALFSRAILTNAGRRIVAADSSKFNRRAPITVCAPQMIDLIVTDALPPTEVRMAAEVWGTEIKIAT</sequence>
<organism evidence="5 6">
    <name type="scientific">Flavimaricola marinus</name>
    <dbReference type="NCBI Taxonomy" id="1819565"/>
    <lineage>
        <taxon>Bacteria</taxon>
        <taxon>Pseudomonadati</taxon>
        <taxon>Pseudomonadota</taxon>
        <taxon>Alphaproteobacteria</taxon>
        <taxon>Rhodobacterales</taxon>
        <taxon>Paracoccaceae</taxon>
        <taxon>Flavimaricola</taxon>
    </lineage>
</organism>
<feature type="domain" description="HTH deoR-type" evidence="4">
    <location>
        <begin position="6"/>
        <end position="61"/>
    </location>
</feature>